<dbReference type="SUPFAM" id="SSF53474">
    <property type="entry name" value="alpha/beta-Hydrolases"/>
    <property type="match status" value="1"/>
</dbReference>
<proteinExistence type="predicted"/>
<name>A0A1X7KXQ6_9BACL</name>
<organism evidence="1 2">
    <name type="scientific">Paenibacillus aquistagni</name>
    <dbReference type="NCBI Taxonomy" id="1852522"/>
    <lineage>
        <taxon>Bacteria</taxon>
        <taxon>Bacillati</taxon>
        <taxon>Bacillota</taxon>
        <taxon>Bacilli</taxon>
        <taxon>Bacillales</taxon>
        <taxon>Paenibacillaceae</taxon>
        <taxon>Paenibacillus</taxon>
    </lineage>
</organism>
<protein>
    <recommendedName>
        <fullName evidence="3">DUF2920 family protein</fullName>
    </recommendedName>
</protein>
<sequence length="320" mass="36832">MADHYEFSIQGHHNIYNNNAREFTIHFSTPSKGVGKDTGMLLLIPGYGGNVNSNVYKKMRDTFADQYNLIVVQCHYFGQEFMQSELIHEESYDNFNDMSFMQALDNIMAVLIVIQIIKNKNLPINYGKIILYGHSHGAYIGYLSNAFAPQLFKLLVDNSSYLYPIYRIADRTLQRGDGEVICFHYLISDEASPENEILYLPLLYKKFLNECSIISFNGTNDAMVPVEDKTSFINGINKARHILIDDNNVDGQIFTSTTHGLGADFLRLFDYVMNTHRFTTLNELQLVPHRLHTKQHVFSIDFEDELIQLSIQQHEKISSY</sequence>
<dbReference type="AlphaFoldDB" id="A0A1X7KXQ6"/>
<dbReference type="EMBL" id="FXAZ01000003">
    <property type="protein sequence ID" value="SMG46351.1"/>
    <property type="molecule type" value="Genomic_DNA"/>
</dbReference>
<dbReference type="RefSeq" id="WP_085494986.1">
    <property type="nucleotide sequence ID" value="NZ_FXAZ01000003.1"/>
</dbReference>
<accession>A0A1X7KXQ6</accession>
<evidence type="ECO:0000313" key="1">
    <source>
        <dbReference type="EMBL" id="SMG46351.1"/>
    </source>
</evidence>
<dbReference type="Pfam" id="PF11144">
    <property type="entry name" value="DUF2920"/>
    <property type="match status" value="1"/>
</dbReference>
<dbReference type="STRING" id="1852522.SAMN06295960_2825"/>
<reference evidence="1 2" key="1">
    <citation type="submission" date="2017-04" db="EMBL/GenBank/DDBJ databases">
        <authorList>
            <person name="Afonso C.L."/>
            <person name="Miller P.J."/>
            <person name="Scott M.A."/>
            <person name="Spackman E."/>
            <person name="Goraichik I."/>
            <person name="Dimitrov K.M."/>
            <person name="Suarez D.L."/>
            <person name="Swayne D.E."/>
        </authorList>
    </citation>
    <scope>NUCLEOTIDE SEQUENCE [LARGE SCALE GENOMIC DNA]</scope>
    <source>
        <strain evidence="1 2">11</strain>
    </source>
</reference>
<evidence type="ECO:0008006" key="3">
    <source>
        <dbReference type="Google" id="ProtNLM"/>
    </source>
</evidence>
<dbReference type="OrthoDB" id="2448563at2"/>
<gene>
    <name evidence="1" type="ORF">SAMN06295960_2825</name>
</gene>
<keyword evidence="2" id="KW-1185">Reference proteome</keyword>
<dbReference type="InterPro" id="IPR022605">
    <property type="entry name" value="DUF2920"/>
</dbReference>
<dbReference type="Proteomes" id="UP000193834">
    <property type="component" value="Unassembled WGS sequence"/>
</dbReference>
<dbReference type="InterPro" id="IPR029058">
    <property type="entry name" value="AB_hydrolase_fold"/>
</dbReference>
<dbReference type="Gene3D" id="3.40.50.1820">
    <property type="entry name" value="alpha/beta hydrolase"/>
    <property type="match status" value="1"/>
</dbReference>
<evidence type="ECO:0000313" key="2">
    <source>
        <dbReference type="Proteomes" id="UP000193834"/>
    </source>
</evidence>